<gene>
    <name evidence="4" type="primary">sufD</name>
    <name evidence="4" type="ORF">GOB93_15975</name>
</gene>
<comment type="caution">
    <text evidence="4">The sequence shown here is derived from an EMBL/GenBank/DDBJ whole genome shotgun (WGS) entry which is preliminary data.</text>
</comment>
<evidence type="ECO:0000313" key="5">
    <source>
        <dbReference type="Proteomes" id="UP000635278"/>
    </source>
</evidence>
<dbReference type="PANTHER" id="PTHR43575:SF1">
    <property type="entry name" value="PROTEIN ABCI7, CHLOROPLASTIC"/>
    <property type="match status" value="1"/>
</dbReference>
<protein>
    <submittedName>
        <fullName evidence="4">Fe-S cluster assembly protein SufD</fullName>
    </submittedName>
</protein>
<name>A0ABX0JTN8_9PROT</name>
<evidence type="ECO:0000256" key="1">
    <source>
        <dbReference type="ARBA" id="ARBA00043967"/>
    </source>
</evidence>
<dbReference type="PANTHER" id="PTHR43575">
    <property type="entry name" value="PROTEIN ABCI7, CHLOROPLASTIC"/>
    <property type="match status" value="1"/>
</dbReference>
<sequence length="436" mass="45867">MNAIAPAGRSLAPFETRLAGLHDSQRKAAAGDLARVGLPGPRIEAWHYTNLRALSAHSFTEPDARFDEQAAHAALEALFPKGSALEKLPRLVLVNGHLAAGLSASAASLPAGVSCLSFASSPEFGTLAAPQRDPLVALNTALASDGVRLSVASGVNAGQIVLVSLALSSSGTVSFHPRHSVALGAEASLTLIEIAAGDDVSDPYFHNPVLTCSVAEKAHFEHVKLQREAGDAIHLATVYADIASHATYESFVLGLGAALARHEVHAGLSGTHAAVHVNGAQLLGDAQVGDITSVIMHGAPDCISRQTVRNVLTDRARAVFQGKVLVERVAQKTDGYQMNQALLLSPGAEIDAKPELEIYADDVRCSHGATVGALDEEQLFYLRSRGIADAHARRILVEAFLIEVTELVQNEAARDFLDGELARALVKRVTTGENLS</sequence>
<keyword evidence="5" id="KW-1185">Reference proteome</keyword>
<evidence type="ECO:0000259" key="2">
    <source>
        <dbReference type="Pfam" id="PF01458"/>
    </source>
</evidence>
<dbReference type="RefSeq" id="WP_173584506.1">
    <property type="nucleotide sequence ID" value="NZ_WOTB01000026.1"/>
</dbReference>
<reference evidence="4 5" key="1">
    <citation type="journal article" date="2020" name="Int. J. Syst. Evol. Microbiol.">
        <title>Novel acetic acid bacteria from cider fermentations: Acetobacter conturbans sp. nov. and Acetobacter fallax sp. nov.</title>
        <authorList>
            <person name="Sombolestani A.S."/>
            <person name="Cleenwerck I."/>
            <person name="Cnockaert M."/>
            <person name="Borremans W."/>
            <person name="Wieme A.D."/>
            <person name="De Vuyst L."/>
            <person name="Vandamme P."/>
        </authorList>
    </citation>
    <scope>NUCLEOTIDE SEQUENCE [LARGE SCALE GENOMIC DNA]</scope>
    <source>
        <strain evidence="4 5">LMG 30640</strain>
    </source>
</reference>
<evidence type="ECO:0000259" key="3">
    <source>
        <dbReference type="Pfam" id="PF19295"/>
    </source>
</evidence>
<dbReference type="InterPro" id="IPR000825">
    <property type="entry name" value="SUF_FeS_clus_asmbl_SufBD_core"/>
</dbReference>
<dbReference type="Pfam" id="PF19295">
    <property type="entry name" value="SufBD_N"/>
    <property type="match status" value="1"/>
</dbReference>
<dbReference type="InterPro" id="IPR037284">
    <property type="entry name" value="SUF_FeS_clus_asmbl_SufBD_sf"/>
</dbReference>
<evidence type="ECO:0000313" key="4">
    <source>
        <dbReference type="EMBL" id="NHN86128.1"/>
    </source>
</evidence>
<dbReference type="InterPro" id="IPR011542">
    <property type="entry name" value="SUF_FeS_clus_asmbl_SufD"/>
</dbReference>
<dbReference type="SUPFAM" id="SSF101960">
    <property type="entry name" value="Stabilizer of iron transporter SufD"/>
    <property type="match status" value="1"/>
</dbReference>
<organism evidence="4 5">
    <name type="scientific">Acetobacter musti</name>
    <dbReference type="NCBI Taxonomy" id="864732"/>
    <lineage>
        <taxon>Bacteria</taxon>
        <taxon>Pseudomonadati</taxon>
        <taxon>Pseudomonadota</taxon>
        <taxon>Alphaproteobacteria</taxon>
        <taxon>Acetobacterales</taxon>
        <taxon>Acetobacteraceae</taxon>
        <taxon>Acetobacter</taxon>
    </lineage>
</organism>
<feature type="domain" description="SUF system FeS cluster assembly SufBD N-terminal" evidence="3">
    <location>
        <begin position="23"/>
        <end position="160"/>
    </location>
</feature>
<dbReference type="InterPro" id="IPR055346">
    <property type="entry name" value="Fe-S_cluster_assembly_SufBD"/>
</dbReference>
<dbReference type="Pfam" id="PF01458">
    <property type="entry name" value="SUFBD_core"/>
    <property type="match status" value="1"/>
</dbReference>
<comment type="similarity">
    <text evidence="1">Belongs to the iron-sulfur cluster assembly SufBD family.</text>
</comment>
<dbReference type="InterPro" id="IPR045595">
    <property type="entry name" value="SufBD_N"/>
</dbReference>
<feature type="domain" description="SUF system FeS cluster assembly SufBD core" evidence="2">
    <location>
        <begin position="172"/>
        <end position="400"/>
    </location>
</feature>
<dbReference type="EMBL" id="WOTB01000026">
    <property type="protein sequence ID" value="NHN86128.1"/>
    <property type="molecule type" value="Genomic_DNA"/>
</dbReference>
<dbReference type="Proteomes" id="UP000635278">
    <property type="component" value="Unassembled WGS sequence"/>
</dbReference>
<dbReference type="NCBIfam" id="TIGR01981">
    <property type="entry name" value="sufD"/>
    <property type="match status" value="1"/>
</dbReference>
<accession>A0ABX0JTN8</accession>
<proteinExistence type="inferred from homology"/>